<organism evidence="7 8">
    <name type="scientific">Parafrankia irregularis</name>
    <dbReference type="NCBI Taxonomy" id="795642"/>
    <lineage>
        <taxon>Bacteria</taxon>
        <taxon>Bacillati</taxon>
        <taxon>Actinomycetota</taxon>
        <taxon>Actinomycetes</taxon>
        <taxon>Frankiales</taxon>
        <taxon>Frankiaceae</taxon>
        <taxon>Parafrankia</taxon>
    </lineage>
</organism>
<dbReference type="Gene3D" id="1.25.40.10">
    <property type="entry name" value="Tetratricopeptide repeat domain"/>
    <property type="match status" value="2"/>
</dbReference>
<dbReference type="Proteomes" id="UP000198802">
    <property type="component" value="Unassembled WGS sequence"/>
</dbReference>
<dbReference type="InterPro" id="IPR027417">
    <property type="entry name" value="P-loop_NTPase"/>
</dbReference>
<sequence>MADLRFRMLGPFEVVRDGVPIAITARRNRMMLAVLAAQPNRIVPLDRLITALWDENPPRTARAQVHICVSALRSVLGDPDSIHTHPVGYALNVPDESVDSRLFERLMDEVKALDHGREPEQALRLLERALGLWRGPAYDKLSGPVAESMAVLLEQRRVKAVEQRAEIRLKLGREDPDELAALCAEFPLRERLHGFLMVSLYRAGRQADALAAYQNVRSILREELGIEPGHELQATERSILNQDSSLSLSRMHGPGAHRIVLVPHQLPGAAPDFTGRDEYVAQLRGTLLRSGDTTAHRTPLALVTGMCGIGKTALAVEVGHLLRNDFPDGQLFARLDGSTPRPAEPANVLDRFLRGLGVDAREIPDDLDSRADMLRSLLGGKRILIVLDDADSEAQVTPLLPGLAGCAVVITSRRRLFGLPGVVQFELGRLPADAADDLLGRIVPGDRLRADPEALREIVQFCDGLPFALRVAGSRLASHPHWGAAELVRRMADEKQRLDQLTHGDLDIRALLAVAYETLSAPARRTLRLLCLLNVPDFAAWHAAATLGARTDDAASLMDELVECRLVEPDLRQSGLVEPDLRQSDSVRFRVHSLVRLFAAERCATEDDAADRRRAVDDVLAACLAILRESHRRGYGGEFVTLGDPVPACGLAEADLDKLLRDPTGWFTDERPALSALVAQAANTGRPQAAWNIAVGSVVFHETLGCFDDWRTTHELALTAVQRHGDTRGEAAVLCSLGSLGIARGGAWAEGGLLRALTLFESINDALGRALTLRNLAHLDRVHGRHDSAFQRYRAALADFQEAGDPVGEAHALSGLAQTYLEVGDVASAERYSTDSLHLAESLGNLRLESQALYRLGNVLVARGDSTGAHAYLSKSLDIVQTAGDPVGQAHVMAATAAVLVDLGDLDAADEMLDTVTELCERLPDGRVRGRVILTRARVHEERGSYATAETLLLSASAVFSDNGDAVWQERALEAMSRLRRRSARSRQGPAEPQQN</sequence>
<dbReference type="Pfam" id="PF13424">
    <property type="entry name" value="TPR_12"/>
    <property type="match status" value="1"/>
</dbReference>
<feature type="DNA-binding region" description="OmpR/PhoB-type" evidence="5">
    <location>
        <begin position="1"/>
        <end position="93"/>
    </location>
</feature>
<dbReference type="CDD" id="cd15831">
    <property type="entry name" value="BTAD"/>
    <property type="match status" value="1"/>
</dbReference>
<evidence type="ECO:0000256" key="4">
    <source>
        <dbReference type="ARBA" id="ARBA00023163"/>
    </source>
</evidence>
<dbReference type="SMART" id="SM00862">
    <property type="entry name" value="Trans_reg_C"/>
    <property type="match status" value="1"/>
</dbReference>
<evidence type="ECO:0000256" key="2">
    <source>
        <dbReference type="ARBA" id="ARBA00023015"/>
    </source>
</evidence>
<dbReference type="PANTHER" id="PTHR35807:SF1">
    <property type="entry name" value="TRANSCRIPTIONAL REGULATOR REDD"/>
    <property type="match status" value="1"/>
</dbReference>
<dbReference type="InterPro" id="IPR036388">
    <property type="entry name" value="WH-like_DNA-bd_sf"/>
</dbReference>
<keyword evidence="3 5" id="KW-0238">DNA-binding</keyword>
<dbReference type="InterPro" id="IPR002182">
    <property type="entry name" value="NB-ARC"/>
</dbReference>
<evidence type="ECO:0000256" key="1">
    <source>
        <dbReference type="ARBA" id="ARBA00005820"/>
    </source>
</evidence>
<feature type="domain" description="OmpR/PhoB-type" evidence="6">
    <location>
        <begin position="1"/>
        <end position="93"/>
    </location>
</feature>
<comment type="similarity">
    <text evidence="1">Belongs to the AfsR/DnrI/RedD regulatory family.</text>
</comment>
<protein>
    <submittedName>
        <fullName evidence="7">DNA-binding transcriptional activator of the SARP family</fullName>
    </submittedName>
</protein>
<proteinExistence type="inferred from homology"/>
<dbReference type="SMART" id="SM01043">
    <property type="entry name" value="BTAD"/>
    <property type="match status" value="1"/>
</dbReference>
<dbReference type="GO" id="GO:0000160">
    <property type="term" value="P:phosphorelay signal transduction system"/>
    <property type="evidence" value="ECO:0007669"/>
    <property type="project" value="InterPro"/>
</dbReference>
<dbReference type="InterPro" id="IPR005158">
    <property type="entry name" value="BTAD"/>
</dbReference>
<evidence type="ECO:0000259" key="6">
    <source>
        <dbReference type="PROSITE" id="PS51755"/>
    </source>
</evidence>
<dbReference type="InterPro" id="IPR016032">
    <property type="entry name" value="Sig_transdc_resp-reg_C-effctor"/>
</dbReference>
<dbReference type="GO" id="GO:0006355">
    <property type="term" value="P:regulation of DNA-templated transcription"/>
    <property type="evidence" value="ECO:0007669"/>
    <property type="project" value="InterPro"/>
</dbReference>
<dbReference type="SUPFAM" id="SSF46894">
    <property type="entry name" value="C-terminal effector domain of the bipartite response regulators"/>
    <property type="match status" value="1"/>
</dbReference>
<dbReference type="PRINTS" id="PR00364">
    <property type="entry name" value="DISEASERSIST"/>
</dbReference>
<dbReference type="RefSeq" id="WP_131799575.1">
    <property type="nucleotide sequence ID" value="NZ_FAOZ01000030.1"/>
</dbReference>
<dbReference type="EMBL" id="FAOZ01000030">
    <property type="protein sequence ID" value="CUU59626.1"/>
    <property type="molecule type" value="Genomic_DNA"/>
</dbReference>
<dbReference type="AlphaFoldDB" id="A0A0S4QYV0"/>
<dbReference type="Gene3D" id="1.10.10.10">
    <property type="entry name" value="Winged helix-like DNA-binding domain superfamily/Winged helix DNA-binding domain"/>
    <property type="match status" value="1"/>
</dbReference>
<name>A0A0S4QYV0_9ACTN</name>
<keyword evidence="8" id="KW-1185">Reference proteome</keyword>
<dbReference type="InterPro" id="IPR011990">
    <property type="entry name" value="TPR-like_helical_dom_sf"/>
</dbReference>
<dbReference type="Pfam" id="PF00931">
    <property type="entry name" value="NB-ARC"/>
    <property type="match status" value="1"/>
</dbReference>
<dbReference type="PROSITE" id="PS51755">
    <property type="entry name" value="OMPR_PHOB"/>
    <property type="match status" value="1"/>
</dbReference>
<evidence type="ECO:0000256" key="5">
    <source>
        <dbReference type="PROSITE-ProRule" id="PRU01091"/>
    </source>
</evidence>
<dbReference type="SUPFAM" id="SSF52540">
    <property type="entry name" value="P-loop containing nucleoside triphosphate hydrolases"/>
    <property type="match status" value="1"/>
</dbReference>
<dbReference type="SUPFAM" id="SSF48452">
    <property type="entry name" value="TPR-like"/>
    <property type="match status" value="2"/>
</dbReference>
<dbReference type="PANTHER" id="PTHR35807">
    <property type="entry name" value="TRANSCRIPTIONAL REGULATOR REDD-RELATED"/>
    <property type="match status" value="1"/>
</dbReference>
<evidence type="ECO:0000256" key="3">
    <source>
        <dbReference type="ARBA" id="ARBA00023125"/>
    </source>
</evidence>
<dbReference type="Pfam" id="PF00486">
    <property type="entry name" value="Trans_reg_C"/>
    <property type="match status" value="1"/>
</dbReference>
<dbReference type="InterPro" id="IPR051677">
    <property type="entry name" value="AfsR-DnrI-RedD_regulator"/>
</dbReference>
<dbReference type="GO" id="GO:0003677">
    <property type="term" value="F:DNA binding"/>
    <property type="evidence" value="ECO:0007669"/>
    <property type="project" value="UniProtKB-UniRule"/>
</dbReference>
<keyword evidence="4" id="KW-0804">Transcription</keyword>
<keyword evidence="2" id="KW-0805">Transcription regulation</keyword>
<reference evidence="8" key="1">
    <citation type="submission" date="2015-11" db="EMBL/GenBank/DDBJ databases">
        <authorList>
            <person name="Varghese N."/>
        </authorList>
    </citation>
    <scope>NUCLEOTIDE SEQUENCE [LARGE SCALE GENOMIC DNA]</scope>
    <source>
        <strain evidence="8">DSM 45899</strain>
    </source>
</reference>
<dbReference type="InterPro" id="IPR001867">
    <property type="entry name" value="OmpR/PhoB-type_DNA-bd"/>
</dbReference>
<evidence type="ECO:0000313" key="7">
    <source>
        <dbReference type="EMBL" id="CUU59626.1"/>
    </source>
</evidence>
<evidence type="ECO:0000313" key="8">
    <source>
        <dbReference type="Proteomes" id="UP000198802"/>
    </source>
</evidence>
<accession>A0A0S4QYV0</accession>
<dbReference type="Gene3D" id="3.40.50.300">
    <property type="entry name" value="P-loop containing nucleotide triphosphate hydrolases"/>
    <property type="match status" value="1"/>
</dbReference>
<dbReference type="Pfam" id="PF03704">
    <property type="entry name" value="BTAD"/>
    <property type="match status" value="1"/>
</dbReference>
<dbReference type="GO" id="GO:0043531">
    <property type="term" value="F:ADP binding"/>
    <property type="evidence" value="ECO:0007669"/>
    <property type="project" value="InterPro"/>
</dbReference>
<gene>
    <name evidence="7" type="ORF">Ga0074812_1306</name>
</gene>